<dbReference type="NCBIfam" id="TIGR00784">
    <property type="entry name" value="citMHS"/>
    <property type="match status" value="1"/>
</dbReference>
<comment type="caution">
    <text evidence="8">The sequence shown here is derived from an EMBL/GenBank/DDBJ whole genome shotgun (WGS) entry which is preliminary data.</text>
</comment>
<keyword evidence="9" id="KW-1185">Reference proteome</keyword>
<evidence type="ECO:0000256" key="6">
    <source>
        <dbReference type="SAM" id="Phobius"/>
    </source>
</evidence>
<evidence type="ECO:0000256" key="2">
    <source>
        <dbReference type="ARBA" id="ARBA00022448"/>
    </source>
</evidence>
<dbReference type="Pfam" id="PF03600">
    <property type="entry name" value="CitMHS"/>
    <property type="match status" value="1"/>
</dbReference>
<dbReference type="AlphaFoldDB" id="A0A9X1XE29"/>
<dbReference type="InterPro" id="IPR014738">
    <property type="entry name" value="Citrate_transporter"/>
</dbReference>
<feature type="transmembrane region" description="Helical" evidence="6">
    <location>
        <begin position="325"/>
        <end position="345"/>
    </location>
</feature>
<feature type="transmembrane region" description="Helical" evidence="6">
    <location>
        <begin position="115"/>
        <end position="131"/>
    </location>
</feature>
<proteinExistence type="predicted"/>
<accession>A0A9X1XE29</accession>
<protein>
    <submittedName>
        <fullName evidence="8">Citrate:proton symporter</fullName>
    </submittedName>
</protein>
<evidence type="ECO:0000256" key="5">
    <source>
        <dbReference type="ARBA" id="ARBA00023136"/>
    </source>
</evidence>
<keyword evidence="5 6" id="KW-0472">Membrane</keyword>
<gene>
    <name evidence="8" type="ORF">LCY76_12200</name>
</gene>
<evidence type="ECO:0000313" key="9">
    <source>
        <dbReference type="Proteomes" id="UP001139011"/>
    </source>
</evidence>
<feature type="transmembrane region" description="Helical" evidence="6">
    <location>
        <begin position="21"/>
        <end position="42"/>
    </location>
</feature>
<keyword evidence="4 6" id="KW-1133">Transmembrane helix</keyword>
<feature type="transmembrane region" description="Helical" evidence="6">
    <location>
        <begin position="233"/>
        <end position="250"/>
    </location>
</feature>
<dbReference type="InterPro" id="IPR004680">
    <property type="entry name" value="Cit_transptr-like_dom"/>
</dbReference>
<name>A0A9X1XE29_9BACL</name>
<dbReference type="GO" id="GO:0016020">
    <property type="term" value="C:membrane"/>
    <property type="evidence" value="ECO:0007669"/>
    <property type="project" value="UniProtKB-SubCell"/>
</dbReference>
<sequence>MAILGFLMIGTFLYLVMTKRVSVLIAFALVPIVFGLIGGFRLEMGEMMLEGVQKVTPTGIMIGFSILYFGLMIDRGLFDPMISRLIRFAKGDPLKIVMATAIITLIVALDGDGSATFMITITALLPVYKRLGMNPLILASTVALGAGVMNIIPWGGPLARAMVSLDATSSQLFNPIIPSMLAGMAWVVFVSYVLGKKERKRLGVVQWTNHHGKNAEEETAAALDMPATGLPKMFWFNLILTVVLITVLIMELMPVPVLFILAFALALIVNFPDVNRQNEQIAAHAKSMVLVCFTIFAAGIFTGVLSGTKMLDAMAVSMVSIIPDWMGPHLPTLIAVISMPLSLVFSPDAFYYGVLPILSESAASFGIDPLDIGRAALLGNATTGFPLSPLNPSVFVLLGLCKVDLGDLQKSVFFWAFGTTIVMTVIALITGAISL</sequence>
<keyword evidence="3 6" id="KW-0812">Transmembrane</keyword>
<dbReference type="RefSeq" id="WP_248252861.1">
    <property type="nucleotide sequence ID" value="NZ_JAIWJX010000002.1"/>
</dbReference>
<feature type="transmembrane region" description="Helical" evidence="6">
    <location>
        <begin position="176"/>
        <end position="194"/>
    </location>
</feature>
<feature type="transmembrane region" description="Helical" evidence="6">
    <location>
        <begin position="54"/>
        <end position="73"/>
    </location>
</feature>
<organism evidence="8 9">
    <name type="scientific">Fictibacillus marinisediminis</name>
    <dbReference type="NCBI Taxonomy" id="2878389"/>
    <lineage>
        <taxon>Bacteria</taxon>
        <taxon>Bacillati</taxon>
        <taxon>Bacillota</taxon>
        <taxon>Bacilli</taxon>
        <taxon>Bacillales</taxon>
        <taxon>Fictibacillaceae</taxon>
        <taxon>Fictibacillus</taxon>
    </lineage>
</organism>
<evidence type="ECO:0000256" key="1">
    <source>
        <dbReference type="ARBA" id="ARBA00004141"/>
    </source>
</evidence>
<dbReference type="Proteomes" id="UP001139011">
    <property type="component" value="Unassembled WGS sequence"/>
</dbReference>
<evidence type="ECO:0000256" key="4">
    <source>
        <dbReference type="ARBA" id="ARBA00022989"/>
    </source>
</evidence>
<dbReference type="GO" id="GO:0015137">
    <property type="term" value="F:citrate transmembrane transporter activity"/>
    <property type="evidence" value="ECO:0007669"/>
    <property type="project" value="InterPro"/>
</dbReference>
<keyword evidence="2" id="KW-0813">Transport</keyword>
<evidence type="ECO:0000259" key="7">
    <source>
        <dbReference type="Pfam" id="PF03600"/>
    </source>
</evidence>
<dbReference type="EMBL" id="JAIWJX010000002">
    <property type="protein sequence ID" value="MCK6257355.1"/>
    <property type="molecule type" value="Genomic_DNA"/>
</dbReference>
<reference evidence="8" key="1">
    <citation type="submission" date="2021-09" db="EMBL/GenBank/DDBJ databases">
        <title>Genome analysis of Fictibacillus sp. KIGAM418 isolated from marine sediment.</title>
        <authorList>
            <person name="Seo M.-J."/>
            <person name="Cho E.-S."/>
            <person name="Hwang C.Y."/>
        </authorList>
    </citation>
    <scope>NUCLEOTIDE SEQUENCE</scope>
    <source>
        <strain evidence="8">KIGAM418</strain>
    </source>
</reference>
<evidence type="ECO:0000313" key="8">
    <source>
        <dbReference type="EMBL" id="MCK6257355.1"/>
    </source>
</evidence>
<evidence type="ECO:0000256" key="3">
    <source>
        <dbReference type="ARBA" id="ARBA00022692"/>
    </source>
</evidence>
<feature type="domain" description="Citrate transporter-like" evidence="7">
    <location>
        <begin position="14"/>
        <end position="377"/>
    </location>
</feature>
<comment type="subcellular location">
    <subcellularLocation>
        <location evidence="1">Membrane</location>
        <topology evidence="1">Multi-pass membrane protein</topology>
    </subcellularLocation>
</comment>
<feature type="transmembrane region" description="Helical" evidence="6">
    <location>
        <begin position="287"/>
        <end position="305"/>
    </location>
</feature>
<feature type="transmembrane region" description="Helical" evidence="6">
    <location>
        <begin position="412"/>
        <end position="433"/>
    </location>
</feature>
<feature type="transmembrane region" description="Helical" evidence="6">
    <location>
        <begin position="136"/>
        <end position="156"/>
    </location>
</feature>
<feature type="transmembrane region" description="Helical" evidence="6">
    <location>
        <begin position="256"/>
        <end position="275"/>
    </location>
</feature>